<feature type="compositionally biased region" description="Basic residues" evidence="1">
    <location>
        <begin position="143"/>
        <end position="156"/>
    </location>
</feature>
<proteinExistence type="predicted"/>
<dbReference type="EMBL" id="CADCVO010000352">
    <property type="protein sequence ID" value="CAA9500086.1"/>
    <property type="molecule type" value="Genomic_DNA"/>
</dbReference>
<protein>
    <submittedName>
        <fullName evidence="2">Uncharacterized protein</fullName>
    </submittedName>
</protein>
<sequence length="163" mass="17354">DATHTDPHVGRSRRARRGRPLALRPGLHAGHGSRRAPDAADLVAHRHGRRERRRGRGRLLVHAGGVDVQPDRLRPRRHRADPAGLGHGLCGPHDLRGRDGLHLARGQAELRAGDLRADGPAARHGHGGAPGPAGGHRGGAAHGGRRRPAARPRHHDLSHPGPV</sequence>
<feature type="compositionally biased region" description="Basic residues" evidence="1">
    <location>
        <begin position="10"/>
        <end position="19"/>
    </location>
</feature>
<feature type="region of interest" description="Disordered" evidence="1">
    <location>
        <begin position="117"/>
        <end position="163"/>
    </location>
</feature>
<dbReference type="AlphaFoldDB" id="A0A6J4SPW7"/>
<feature type="region of interest" description="Disordered" evidence="1">
    <location>
        <begin position="1"/>
        <end position="91"/>
    </location>
</feature>
<evidence type="ECO:0000256" key="1">
    <source>
        <dbReference type="SAM" id="MobiDB-lite"/>
    </source>
</evidence>
<gene>
    <name evidence="2" type="ORF">AVDCRST_MAG13-2195</name>
</gene>
<feature type="non-terminal residue" evidence="2">
    <location>
        <position position="1"/>
    </location>
</feature>
<evidence type="ECO:0000313" key="2">
    <source>
        <dbReference type="EMBL" id="CAA9500086.1"/>
    </source>
</evidence>
<organism evidence="2">
    <name type="scientific">uncultured Solirubrobacteraceae bacterium</name>
    <dbReference type="NCBI Taxonomy" id="1162706"/>
    <lineage>
        <taxon>Bacteria</taxon>
        <taxon>Bacillati</taxon>
        <taxon>Actinomycetota</taxon>
        <taxon>Thermoleophilia</taxon>
        <taxon>Solirubrobacterales</taxon>
        <taxon>Solirubrobacteraceae</taxon>
        <taxon>environmental samples</taxon>
    </lineage>
</organism>
<accession>A0A6J4SPW7</accession>
<feature type="compositionally biased region" description="Basic residues" evidence="1">
    <location>
        <begin position="45"/>
        <end position="59"/>
    </location>
</feature>
<name>A0A6J4SPW7_9ACTN</name>
<feature type="non-terminal residue" evidence="2">
    <location>
        <position position="163"/>
    </location>
</feature>
<reference evidence="2" key="1">
    <citation type="submission" date="2020-02" db="EMBL/GenBank/DDBJ databases">
        <authorList>
            <person name="Meier V. D."/>
        </authorList>
    </citation>
    <scope>NUCLEOTIDE SEQUENCE</scope>
    <source>
        <strain evidence="2">AVDCRST_MAG13</strain>
    </source>
</reference>
<feature type="compositionally biased region" description="Gly residues" evidence="1">
    <location>
        <begin position="127"/>
        <end position="142"/>
    </location>
</feature>